<evidence type="ECO:0000256" key="1">
    <source>
        <dbReference type="SAM" id="MobiDB-lite"/>
    </source>
</evidence>
<organism evidence="2 3">
    <name type="scientific">Calicophoron daubneyi</name>
    <name type="common">Rumen fluke</name>
    <name type="synonym">Paramphistomum daubneyi</name>
    <dbReference type="NCBI Taxonomy" id="300641"/>
    <lineage>
        <taxon>Eukaryota</taxon>
        <taxon>Metazoa</taxon>
        <taxon>Spiralia</taxon>
        <taxon>Lophotrochozoa</taxon>
        <taxon>Platyhelminthes</taxon>
        <taxon>Trematoda</taxon>
        <taxon>Digenea</taxon>
        <taxon>Plagiorchiida</taxon>
        <taxon>Pronocephalata</taxon>
        <taxon>Paramphistomoidea</taxon>
        <taxon>Paramphistomidae</taxon>
        <taxon>Calicophoron</taxon>
    </lineage>
</organism>
<dbReference type="AlphaFoldDB" id="A0AAV2TYN4"/>
<reference evidence="2" key="1">
    <citation type="submission" date="2024-06" db="EMBL/GenBank/DDBJ databases">
        <authorList>
            <person name="Liu X."/>
            <person name="Lenzi L."/>
            <person name="Haldenby T S."/>
            <person name="Uol C."/>
        </authorList>
    </citation>
    <scope>NUCLEOTIDE SEQUENCE</scope>
</reference>
<dbReference type="Proteomes" id="UP001497525">
    <property type="component" value="Unassembled WGS sequence"/>
</dbReference>
<dbReference type="EMBL" id="CAXLJL010000970">
    <property type="protein sequence ID" value="CAL5142181.1"/>
    <property type="molecule type" value="Genomic_DNA"/>
</dbReference>
<comment type="caution">
    <text evidence="2">The sequence shown here is derived from an EMBL/GenBank/DDBJ whole genome shotgun (WGS) entry which is preliminary data.</text>
</comment>
<feature type="non-terminal residue" evidence="2">
    <location>
        <position position="515"/>
    </location>
</feature>
<feature type="compositionally biased region" description="Acidic residues" evidence="1">
    <location>
        <begin position="496"/>
        <end position="506"/>
    </location>
</feature>
<feature type="compositionally biased region" description="Basic and acidic residues" evidence="1">
    <location>
        <begin position="168"/>
        <end position="182"/>
    </location>
</feature>
<feature type="compositionally biased region" description="Basic and acidic residues" evidence="1">
    <location>
        <begin position="111"/>
        <end position="132"/>
    </location>
</feature>
<feature type="region of interest" description="Disordered" evidence="1">
    <location>
        <begin position="350"/>
        <end position="411"/>
    </location>
</feature>
<sequence>LMQLRHVKELKAAKQLEQQLSSEIPQKGKSEFSTTSKSTGPLGLLALTQQSSQQNPIHQLISGGVLGATVLAMAGKDRNSTRDGRLSNKALEQEKSSSKPISNNDICKSITQDETKKTYTHRSVEQSEEGKHQISSNSSVKDIRERSTGEKSRPNTEDELGELVSSKFTEKSEEETQLKNSQKNDWDSIDLIRQVGSGAGPSAISRFIRLRRKLTRSVTTTTSGKTIRKKHEFFPNADRLQHLVTGPVANVADHRKLDGLVSVLTRTKSVSDAVQKTNLFSTDKQMSSTIYESPVKLDSVQNDYGRQRNSCEPPTSTVPFTESGSMQSRRYFHGLETVMSEEIGDLANSAQKTPLSATSSPLTSNLTNNNYQSRVRRRRNDSQKGCSSALTYKPERTISETTEESAPPFSLDLSDHMRKAVDKQDTSTLSTEMTEDLTKSQNLIHEAATVEREPLVSQKVAEKKAPAQPVCRLVIKESSMDSLTPNNRPNDIPIVEVEDTSQEQDSSESLTLIQR</sequence>
<feature type="region of interest" description="Disordered" evidence="1">
    <location>
        <begin position="477"/>
        <end position="515"/>
    </location>
</feature>
<feature type="compositionally biased region" description="Basic and acidic residues" evidence="1">
    <location>
        <begin position="75"/>
        <end position="97"/>
    </location>
</feature>
<feature type="compositionally biased region" description="Basic and acidic residues" evidence="1">
    <location>
        <begin position="141"/>
        <end position="156"/>
    </location>
</feature>
<accession>A0AAV2TYN4</accession>
<proteinExistence type="predicted"/>
<feature type="region of interest" description="Disordered" evidence="1">
    <location>
        <begin position="75"/>
        <end position="182"/>
    </location>
</feature>
<name>A0AAV2TYN4_CALDB</name>
<evidence type="ECO:0000313" key="3">
    <source>
        <dbReference type="Proteomes" id="UP001497525"/>
    </source>
</evidence>
<evidence type="ECO:0000313" key="2">
    <source>
        <dbReference type="EMBL" id="CAL5142181.1"/>
    </source>
</evidence>
<protein>
    <submittedName>
        <fullName evidence="2">Uncharacterized protein</fullName>
    </submittedName>
</protein>
<feature type="compositionally biased region" description="Polar residues" evidence="1">
    <location>
        <begin position="98"/>
        <end position="110"/>
    </location>
</feature>
<feature type="non-terminal residue" evidence="2">
    <location>
        <position position="1"/>
    </location>
</feature>
<feature type="compositionally biased region" description="Low complexity" evidence="1">
    <location>
        <begin position="353"/>
        <end position="370"/>
    </location>
</feature>
<gene>
    <name evidence="2" type="ORF">CDAUBV1_LOCUS17444</name>
</gene>
<feature type="compositionally biased region" description="Polar residues" evidence="1">
    <location>
        <begin position="480"/>
        <end position="489"/>
    </location>
</feature>
<feature type="region of interest" description="Disordered" evidence="1">
    <location>
        <begin position="19"/>
        <end position="43"/>
    </location>
</feature>